<evidence type="ECO:0000256" key="2">
    <source>
        <dbReference type="ARBA" id="ARBA00022605"/>
    </source>
</evidence>
<dbReference type="NCBIfam" id="NF001221">
    <property type="entry name" value="PRK00197.1"/>
    <property type="match status" value="1"/>
</dbReference>
<dbReference type="CDD" id="cd07079">
    <property type="entry name" value="ALDH_F18-19_ProA-GPR"/>
    <property type="match status" value="1"/>
</dbReference>
<gene>
    <name evidence="9" type="primary">proA_7</name>
    <name evidence="7" type="synonym">proA</name>
    <name evidence="9" type="ORF">DF168_01929</name>
</gene>
<evidence type="ECO:0000256" key="4">
    <source>
        <dbReference type="ARBA" id="ARBA00022857"/>
    </source>
</evidence>
<evidence type="ECO:0000256" key="1">
    <source>
        <dbReference type="ARBA" id="ARBA00004985"/>
    </source>
</evidence>
<evidence type="ECO:0000256" key="5">
    <source>
        <dbReference type="ARBA" id="ARBA00023002"/>
    </source>
</evidence>
<dbReference type="GO" id="GO:0050661">
    <property type="term" value="F:NADP binding"/>
    <property type="evidence" value="ECO:0007669"/>
    <property type="project" value="InterPro"/>
</dbReference>
<dbReference type="GO" id="GO:0005737">
    <property type="term" value="C:cytoplasm"/>
    <property type="evidence" value="ECO:0007669"/>
    <property type="project" value="UniProtKB-SubCell"/>
</dbReference>
<dbReference type="UniPathway" id="UPA00098">
    <property type="reaction ID" value="UER00360"/>
</dbReference>
<name>A0A2Z4AN27_9BACT</name>
<dbReference type="GO" id="GO:0055129">
    <property type="term" value="P:L-proline biosynthetic process"/>
    <property type="evidence" value="ECO:0007669"/>
    <property type="project" value="UniProtKB-UniRule"/>
</dbReference>
<keyword evidence="5 7" id="KW-0560">Oxidoreductase</keyword>
<dbReference type="EC" id="1.2.1.41" evidence="7"/>
<dbReference type="EMBL" id="CP029803">
    <property type="protein sequence ID" value="AWT60710.1"/>
    <property type="molecule type" value="Genomic_DNA"/>
</dbReference>
<dbReference type="InterPro" id="IPR016163">
    <property type="entry name" value="Ald_DH_C"/>
</dbReference>
<dbReference type="InterPro" id="IPR016162">
    <property type="entry name" value="Ald_DH_N"/>
</dbReference>
<dbReference type="InterPro" id="IPR012134">
    <property type="entry name" value="Glu-5-SA_DH"/>
</dbReference>
<dbReference type="PANTHER" id="PTHR11063:SF8">
    <property type="entry name" value="DELTA-1-PYRROLINE-5-CARBOXYLATE SYNTHASE"/>
    <property type="match status" value="1"/>
</dbReference>
<sequence>MTSAEITIAGHTAMEEEMRIMARSAQMASLELATTPTKNKNAVLTTLADFLHASTDSLLAENSKDLEAGVEAGLSESLLERLTLSPERIEAMAEGVLKVARLQDPVGEELERSRRPNGLEIRKVRVPIGVIGIIYESRPNVTIDCAALCLKSGNASILRGGKEAFHTNGALASLIKKALFKHEVDQSCVQFVATTDRKALNTLLKCDDTVDCIIPRGGESLIRFVTENSLIPVIKHYKGVCCVYVDQEADIELAQKIVVNAKVQRPGVCNAAENLFIHEETAHVMLPKIAGALAQANVELRLDKPAREILHGIEGLRWQPASEEDFYTEYLSMTLAVKIVPTLQAAIEAVNRYGSSHSDAIVTQNEESAKKFLTGVDSATVYWNASTRFTDGFEFGLGAEIGISTDKLHARGPMGLRELTTYKYMIFGSGQLK</sequence>
<evidence type="ECO:0000256" key="3">
    <source>
        <dbReference type="ARBA" id="ARBA00022650"/>
    </source>
</evidence>
<evidence type="ECO:0000256" key="6">
    <source>
        <dbReference type="ARBA" id="ARBA00049024"/>
    </source>
</evidence>
<keyword evidence="3 7" id="KW-0641">Proline biosynthesis</keyword>
<reference evidence="9 10" key="1">
    <citation type="submission" date="2018-06" db="EMBL/GenBank/DDBJ databases">
        <title>Draft Genome Sequence of a Novel Marine Bacterium Related to the Verrucomicrobia.</title>
        <authorList>
            <person name="Vosseberg J."/>
            <person name="Martijn J."/>
            <person name="Ettema T.J.G."/>
        </authorList>
    </citation>
    <scope>NUCLEOTIDE SEQUENCE [LARGE SCALE GENOMIC DNA]</scope>
    <source>
        <strain evidence="9">TARA_B100001123</strain>
    </source>
</reference>
<dbReference type="Pfam" id="PF00171">
    <property type="entry name" value="Aldedh"/>
    <property type="match status" value="1"/>
</dbReference>
<evidence type="ECO:0000259" key="8">
    <source>
        <dbReference type="Pfam" id="PF00171"/>
    </source>
</evidence>
<dbReference type="AlphaFoldDB" id="A0A2Z4AN27"/>
<dbReference type="Gene3D" id="3.40.605.10">
    <property type="entry name" value="Aldehyde Dehydrogenase, Chain A, domain 1"/>
    <property type="match status" value="1"/>
</dbReference>
<evidence type="ECO:0000256" key="7">
    <source>
        <dbReference type="HAMAP-Rule" id="MF_00412"/>
    </source>
</evidence>
<dbReference type="Proteomes" id="UP000247465">
    <property type="component" value="Chromosome"/>
</dbReference>
<dbReference type="Gene3D" id="3.40.309.10">
    <property type="entry name" value="Aldehyde Dehydrogenase, Chain A, domain 2"/>
    <property type="match status" value="1"/>
</dbReference>
<comment type="subcellular location">
    <subcellularLocation>
        <location evidence="7">Cytoplasm</location>
    </subcellularLocation>
</comment>
<keyword evidence="4 7" id="KW-0521">NADP</keyword>
<comment type="similarity">
    <text evidence="7">Belongs to the gamma-glutamyl phosphate reductase family.</text>
</comment>
<dbReference type="InterPro" id="IPR000965">
    <property type="entry name" value="GPR_dom"/>
</dbReference>
<proteinExistence type="inferred from homology"/>
<dbReference type="HAMAP" id="MF_00412">
    <property type="entry name" value="ProA"/>
    <property type="match status" value="1"/>
</dbReference>
<dbReference type="InterPro" id="IPR015590">
    <property type="entry name" value="Aldehyde_DH_dom"/>
</dbReference>
<dbReference type="NCBIfam" id="TIGR00407">
    <property type="entry name" value="proA"/>
    <property type="match status" value="1"/>
</dbReference>
<evidence type="ECO:0000313" key="9">
    <source>
        <dbReference type="EMBL" id="AWT60710.1"/>
    </source>
</evidence>
<accession>A0A2Z4AN27</accession>
<dbReference type="KEGG" id="mtar:DF168_01929"/>
<feature type="domain" description="Aldehyde dehydrogenase" evidence="8">
    <location>
        <begin position="10"/>
        <end position="303"/>
    </location>
</feature>
<dbReference type="GO" id="GO:0004350">
    <property type="term" value="F:glutamate-5-semialdehyde dehydrogenase activity"/>
    <property type="evidence" value="ECO:0007669"/>
    <property type="project" value="UniProtKB-UniRule"/>
</dbReference>
<dbReference type="PANTHER" id="PTHR11063">
    <property type="entry name" value="GLUTAMATE SEMIALDEHYDE DEHYDROGENASE"/>
    <property type="match status" value="1"/>
</dbReference>
<comment type="catalytic activity">
    <reaction evidence="6 7">
        <text>L-glutamate 5-semialdehyde + phosphate + NADP(+) = L-glutamyl 5-phosphate + NADPH + H(+)</text>
        <dbReference type="Rhea" id="RHEA:19541"/>
        <dbReference type="ChEBI" id="CHEBI:15378"/>
        <dbReference type="ChEBI" id="CHEBI:43474"/>
        <dbReference type="ChEBI" id="CHEBI:57783"/>
        <dbReference type="ChEBI" id="CHEBI:58066"/>
        <dbReference type="ChEBI" id="CHEBI:58274"/>
        <dbReference type="ChEBI" id="CHEBI:58349"/>
        <dbReference type="EC" id="1.2.1.41"/>
    </reaction>
</comment>
<keyword evidence="2 7" id="KW-0028">Amino-acid biosynthesis</keyword>
<protein>
    <recommendedName>
        <fullName evidence="7">Gamma-glutamyl phosphate reductase</fullName>
        <shortName evidence="7">GPR</shortName>
        <ecNumber evidence="7">1.2.1.41</ecNumber>
    </recommendedName>
    <alternativeName>
        <fullName evidence="7">Glutamate-5-semialdehyde dehydrogenase</fullName>
    </alternativeName>
    <alternativeName>
        <fullName evidence="7">Glutamyl-gamma-semialdehyde dehydrogenase</fullName>
        <shortName evidence="7">GSA dehydrogenase</shortName>
    </alternativeName>
</protein>
<organism evidence="9 10">
    <name type="scientific">Candidatus Moanibacter tarae</name>
    <dbReference type="NCBI Taxonomy" id="2200854"/>
    <lineage>
        <taxon>Bacteria</taxon>
        <taxon>Pseudomonadati</taxon>
        <taxon>Verrucomicrobiota</taxon>
        <taxon>Opitutia</taxon>
        <taxon>Puniceicoccales</taxon>
        <taxon>Puniceicoccales incertae sedis</taxon>
        <taxon>Candidatus Moanibacter</taxon>
    </lineage>
</organism>
<evidence type="ECO:0000313" key="10">
    <source>
        <dbReference type="Proteomes" id="UP000247465"/>
    </source>
</evidence>
<comment type="function">
    <text evidence="7">Catalyzes the NADPH-dependent reduction of L-glutamate 5-phosphate into L-glutamate 5-semialdehyde and phosphate. The product spontaneously undergoes cyclization to form 1-pyrroline-5-carboxylate.</text>
</comment>
<comment type="pathway">
    <text evidence="1 7">Amino-acid biosynthesis; L-proline biosynthesis; L-glutamate 5-semialdehyde from L-glutamate: step 2/2.</text>
</comment>
<dbReference type="InterPro" id="IPR016161">
    <property type="entry name" value="Ald_DH/histidinol_DH"/>
</dbReference>
<dbReference type="FunFam" id="3.40.309.10:FF:000006">
    <property type="entry name" value="Gamma-glutamyl phosphate reductase"/>
    <property type="match status" value="1"/>
</dbReference>
<dbReference type="PIRSF" id="PIRSF000151">
    <property type="entry name" value="GPR"/>
    <property type="match status" value="1"/>
</dbReference>
<keyword evidence="7" id="KW-0963">Cytoplasm</keyword>
<dbReference type="SUPFAM" id="SSF53720">
    <property type="entry name" value="ALDH-like"/>
    <property type="match status" value="1"/>
</dbReference>